<reference evidence="12" key="1">
    <citation type="journal article" date="2020" name="mSystems">
        <title>Genome- and Community-Level Interaction Insights into Carbon Utilization and Element Cycling Functions of Hydrothermarchaeota in Hydrothermal Sediment.</title>
        <authorList>
            <person name="Zhou Z."/>
            <person name="Liu Y."/>
            <person name="Xu W."/>
            <person name="Pan J."/>
            <person name="Luo Z.H."/>
            <person name="Li M."/>
        </authorList>
    </citation>
    <scope>NUCLEOTIDE SEQUENCE [LARGE SCALE GENOMIC DNA]</scope>
    <source>
        <strain evidence="12">SpSt-751</strain>
    </source>
</reference>
<keyword evidence="8 10" id="KW-0030">Aminoacyl-tRNA synthetase</keyword>
<feature type="short sequence motif" description="'HIGH' region" evidence="10">
    <location>
        <begin position="32"/>
        <end position="40"/>
    </location>
</feature>
<dbReference type="PANTHER" id="PTHR37940">
    <property type="entry name" value="LYSINE--TRNA LIGASE"/>
    <property type="match status" value="1"/>
</dbReference>
<dbReference type="GO" id="GO:0006430">
    <property type="term" value="P:lysyl-tRNA aminoacylation"/>
    <property type="evidence" value="ECO:0007669"/>
    <property type="project" value="UniProtKB-UniRule"/>
</dbReference>
<dbReference type="PROSITE" id="PS00178">
    <property type="entry name" value="AA_TRNA_LIGASE_I"/>
    <property type="match status" value="1"/>
</dbReference>
<dbReference type="InterPro" id="IPR014729">
    <property type="entry name" value="Rossmann-like_a/b/a_fold"/>
</dbReference>
<evidence type="ECO:0000256" key="8">
    <source>
        <dbReference type="ARBA" id="ARBA00023146"/>
    </source>
</evidence>
<evidence type="ECO:0000256" key="6">
    <source>
        <dbReference type="ARBA" id="ARBA00022840"/>
    </source>
</evidence>
<dbReference type="GO" id="GO:0005737">
    <property type="term" value="C:cytoplasm"/>
    <property type="evidence" value="ECO:0007669"/>
    <property type="project" value="UniProtKB-SubCell"/>
</dbReference>
<keyword evidence="5 10" id="KW-0547">Nucleotide-binding</keyword>
<accession>A0A7C3WVN2</accession>
<evidence type="ECO:0000256" key="5">
    <source>
        <dbReference type="ARBA" id="ARBA00022741"/>
    </source>
</evidence>
<dbReference type="Gene3D" id="3.40.50.620">
    <property type="entry name" value="HUPs"/>
    <property type="match status" value="2"/>
</dbReference>
<evidence type="ECO:0000256" key="3">
    <source>
        <dbReference type="ARBA" id="ARBA00022490"/>
    </source>
</evidence>
<evidence type="ECO:0000256" key="7">
    <source>
        <dbReference type="ARBA" id="ARBA00022917"/>
    </source>
</evidence>
<evidence type="ECO:0000256" key="9">
    <source>
        <dbReference type="ARBA" id="ARBA00048573"/>
    </source>
</evidence>
<dbReference type="HAMAP" id="MF_00177">
    <property type="entry name" value="Lys_tRNA_synth_class1"/>
    <property type="match status" value="1"/>
</dbReference>
<comment type="subcellular location">
    <subcellularLocation>
        <location evidence="1 10">Cytoplasm</location>
    </subcellularLocation>
</comment>
<proteinExistence type="inferred from homology"/>
<evidence type="ECO:0000256" key="1">
    <source>
        <dbReference type="ARBA" id="ARBA00004496"/>
    </source>
</evidence>
<dbReference type="SUPFAM" id="SSF52374">
    <property type="entry name" value="Nucleotidylyl transferase"/>
    <property type="match status" value="1"/>
</dbReference>
<comment type="similarity">
    <text evidence="2 10">Belongs to the class-I aminoacyl-tRNA synthetase family.</text>
</comment>
<dbReference type="SUPFAM" id="SSF48163">
    <property type="entry name" value="An anticodon-binding domain of class I aminoacyl-tRNA synthetases"/>
    <property type="match status" value="1"/>
</dbReference>
<dbReference type="AlphaFoldDB" id="A0A7C3WVN2"/>
<dbReference type="InterPro" id="IPR045462">
    <property type="entry name" value="aa-tRNA-synth_I_cd-bd"/>
</dbReference>
<evidence type="ECO:0000256" key="2">
    <source>
        <dbReference type="ARBA" id="ARBA00005594"/>
    </source>
</evidence>
<dbReference type="Pfam" id="PF01921">
    <property type="entry name" value="tRNA-synt_1f"/>
    <property type="match status" value="1"/>
</dbReference>
<feature type="short sequence motif" description="'KMSKS' region" evidence="10">
    <location>
        <begin position="279"/>
        <end position="283"/>
    </location>
</feature>
<dbReference type="EC" id="6.1.1.6" evidence="10"/>
<dbReference type="GO" id="GO:0004824">
    <property type="term" value="F:lysine-tRNA ligase activity"/>
    <property type="evidence" value="ECO:0007669"/>
    <property type="project" value="UniProtKB-UniRule"/>
</dbReference>
<protein>
    <recommendedName>
        <fullName evidence="10">Lysine--tRNA ligase</fullName>
        <ecNumber evidence="10">6.1.1.6</ecNumber>
    </recommendedName>
    <alternativeName>
        <fullName evidence="10">Lysyl-tRNA synthetase</fullName>
        <shortName evidence="10">LysRS</shortName>
    </alternativeName>
</protein>
<comment type="caution">
    <text evidence="10">Lacks conserved residue(s) required for the propagation of feature annotation.</text>
</comment>
<keyword evidence="7 10" id="KW-0648">Protein biosynthesis</keyword>
<dbReference type="GO" id="GO:0000049">
    <property type="term" value="F:tRNA binding"/>
    <property type="evidence" value="ECO:0007669"/>
    <property type="project" value="InterPro"/>
</dbReference>
<dbReference type="Gene3D" id="1.10.10.770">
    <property type="match status" value="1"/>
</dbReference>
<evidence type="ECO:0000256" key="10">
    <source>
        <dbReference type="HAMAP-Rule" id="MF_00177"/>
    </source>
</evidence>
<sequence>MVEKVPHWADIAASEIIKLKGNKNVVATGITPSGPIHLGNLREILTGDALARALRDQGSEVDFIYIADTFDPLRKVYPFLPESYAEHVGKPISEIPDPEGCHDNYAEHFLEPFLEAIKILGIEPRVIKAHESYRNGLYTEIIDLSLENNQKITEILNEIAGRNLEKDFVPLLPKCEKCGRLTTTKIISFDTKKHQVEYQCKCGHQGVADYSKGEAKLPWRLDWPGRWKIFGVTVEPFGKDHATTGGSYDTGKVITKEIFGYEPPYPFVYEWIYLKGKGAMSSSKGIAISINEILEILPPSWVRYLILRYKPDKHIDFDPVNGYILLAEDYERLERIYYRLEGTEEEWAEIARLYELSQVKDIPKEIGPQIPLRHIITLTQISLGNNELLKEMLIRSGYESELSKFDEILKRVEYVKNWLEKFAPSQVKFRLQEKTPEIVKTFSPKEKEFLKDLAEKIKEKDWQGDELQNFIYTLAQGHGIEGKRAFQLIYLSFLNQLSGPRAGYFLISLPKDFVVNRLLEAGNL</sequence>
<dbReference type="Pfam" id="PF19269">
    <property type="entry name" value="Anticodon_2"/>
    <property type="match status" value="1"/>
</dbReference>
<dbReference type="InterPro" id="IPR042078">
    <property type="entry name" value="Lys-tRNA-ligase_SC_fold"/>
</dbReference>
<dbReference type="EMBL" id="DTGA01000096">
    <property type="protein sequence ID" value="HGB31051.1"/>
    <property type="molecule type" value="Genomic_DNA"/>
</dbReference>
<comment type="catalytic activity">
    <reaction evidence="9 10">
        <text>tRNA(Lys) + L-lysine + ATP = L-lysyl-tRNA(Lys) + AMP + diphosphate</text>
        <dbReference type="Rhea" id="RHEA:20792"/>
        <dbReference type="Rhea" id="RHEA-COMP:9696"/>
        <dbReference type="Rhea" id="RHEA-COMP:9697"/>
        <dbReference type="ChEBI" id="CHEBI:30616"/>
        <dbReference type="ChEBI" id="CHEBI:32551"/>
        <dbReference type="ChEBI" id="CHEBI:33019"/>
        <dbReference type="ChEBI" id="CHEBI:78442"/>
        <dbReference type="ChEBI" id="CHEBI:78529"/>
        <dbReference type="ChEBI" id="CHEBI:456215"/>
        <dbReference type="EC" id="6.1.1.6"/>
    </reaction>
</comment>
<dbReference type="Gene3D" id="6.10.20.10">
    <property type="entry name" value="Lysine tRNA ligase, stem contact fold domain"/>
    <property type="match status" value="1"/>
</dbReference>
<dbReference type="PANTHER" id="PTHR37940:SF1">
    <property type="entry name" value="LYSINE--TRNA LIGASE"/>
    <property type="match status" value="1"/>
</dbReference>
<comment type="caution">
    <text evidence="12">The sequence shown here is derived from an EMBL/GenBank/DDBJ whole genome shotgun (WGS) entry which is preliminary data.</text>
</comment>
<organism evidence="12">
    <name type="scientific">Dictyoglomus turgidum</name>
    <dbReference type="NCBI Taxonomy" id="513050"/>
    <lineage>
        <taxon>Bacteria</taxon>
        <taxon>Pseudomonadati</taxon>
        <taxon>Dictyoglomota</taxon>
        <taxon>Dictyoglomia</taxon>
        <taxon>Dictyoglomales</taxon>
        <taxon>Dictyoglomaceae</taxon>
        <taxon>Dictyoglomus</taxon>
    </lineage>
</organism>
<name>A0A7C3WVN2_9BACT</name>
<dbReference type="InterPro" id="IPR002904">
    <property type="entry name" value="Lys-tRNA-ligase"/>
</dbReference>
<dbReference type="InterPro" id="IPR008925">
    <property type="entry name" value="aa_tRNA-synth_I_cd-bd_sf"/>
</dbReference>
<dbReference type="InterPro" id="IPR020751">
    <property type="entry name" value="aa-tRNA-synth_I_codon-bd_sub2"/>
</dbReference>
<dbReference type="Gene3D" id="1.10.10.350">
    <property type="match status" value="1"/>
</dbReference>
<keyword evidence="3 10" id="KW-0963">Cytoplasm</keyword>
<gene>
    <name evidence="10" type="primary">lysS</name>
    <name evidence="12" type="ORF">ENV35_04160</name>
</gene>
<keyword evidence="4 10" id="KW-0436">Ligase</keyword>
<evidence type="ECO:0000259" key="11">
    <source>
        <dbReference type="Pfam" id="PF19269"/>
    </source>
</evidence>
<feature type="domain" description="Aminoacyl-tRNA synthetase class I anticodon-binding" evidence="11">
    <location>
        <begin position="428"/>
        <end position="520"/>
    </location>
</feature>
<evidence type="ECO:0000313" key="12">
    <source>
        <dbReference type="EMBL" id="HGB31051.1"/>
    </source>
</evidence>
<evidence type="ECO:0000256" key="4">
    <source>
        <dbReference type="ARBA" id="ARBA00022598"/>
    </source>
</evidence>
<keyword evidence="6 10" id="KW-0067">ATP-binding</keyword>
<dbReference type="NCBIfam" id="TIGR00467">
    <property type="entry name" value="lysS_arch"/>
    <property type="match status" value="1"/>
</dbReference>
<dbReference type="GO" id="GO:0005524">
    <property type="term" value="F:ATP binding"/>
    <property type="evidence" value="ECO:0007669"/>
    <property type="project" value="UniProtKB-UniRule"/>
</dbReference>
<dbReference type="InterPro" id="IPR001412">
    <property type="entry name" value="aa-tRNA-synth_I_CS"/>
</dbReference>